<evidence type="ECO:0000313" key="2">
    <source>
        <dbReference type="EMBL" id="GJJ75139.1"/>
    </source>
</evidence>
<name>A0A9P3HEA4_9FUNG</name>
<dbReference type="OrthoDB" id="2433410at2759"/>
<evidence type="ECO:0000313" key="3">
    <source>
        <dbReference type="Proteomes" id="UP000827284"/>
    </source>
</evidence>
<protein>
    <submittedName>
        <fullName evidence="2">Uncharacterized protein</fullName>
    </submittedName>
</protein>
<dbReference type="GO" id="GO:0019005">
    <property type="term" value="C:SCF ubiquitin ligase complex"/>
    <property type="evidence" value="ECO:0007669"/>
    <property type="project" value="TreeGrafter"/>
</dbReference>
<sequence>MYNRSNKPWTIITVDDLAIDFQRLQPKITKDQDTAITQSTSSEPEQAEPGQQPEYSIQDALPFILSHTAMSQAMNVPEITYLIRQELHGVDLKRCVLVHSSWWKCFAPYLWERVFIDSYPGTSDQGVIFRNGLAARSLTLSIYDEDVLQAMATTDTNQDLGHGLIAYVAERCRNVTTLDLKLYSSHLAMKMESAGRDPASTQRQEKGEDHQTPVLDALFQKLTHVTDLSLSIVHEDLDQSVVNSVRHLPQLRNLTLLGGLRGNASYMIKKNRRCHWPSLAGILQKSCPLIETLSVAWESPLATLAEKELQDQQQERGSEPLLTSLRAVDLSYCRFQDEHQLDNLFWASPNLRRFTLDMVSDPNAVLNHQLITMIKACPRLVSFQCLRPVLSDTPKEFNFYFLKSSDIQALSDLVLSGSSMNGFLWELIIQKKEGVDSDSYYCALPAIRTMEPSFLTNSVTSLTLKDISDMSPIWATLQVFPRLERLTLDGQGKWQSRWLYHNFESGTKLTDSLGLPEQKVRLLQSEVSMAPACAETLRFLDMSKLEFHNDEASGIFSKIVVQRMKRLKHLHLSTDHIRAAFLQKTWSYEPLTDKGKSRKLQTETETLGDILLEKVFVHFGAVEFLYIHHVDFGVQNTSGRLSRHEISALTRAMPNLRVLAYDSCVHIEDFPLEEFAWMTMMSMESLKLKLP</sequence>
<proteinExistence type="predicted"/>
<dbReference type="EMBL" id="BQFW01000010">
    <property type="protein sequence ID" value="GJJ75139.1"/>
    <property type="molecule type" value="Genomic_DNA"/>
</dbReference>
<reference evidence="2" key="1">
    <citation type="submission" date="2021-11" db="EMBL/GenBank/DDBJ databases">
        <authorList>
            <person name="Herlambang A."/>
            <person name="Guo Y."/>
            <person name="Takashima Y."/>
            <person name="Nishizawa T."/>
        </authorList>
    </citation>
    <scope>NUCLEOTIDE SEQUENCE</scope>
    <source>
        <strain evidence="2">E1425</strain>
    </source>
</reference>
<dbReference type="AlphaFoldDB" id="A0A9P3HEA4"/>
<reference evidence="2" key="2">
    <citation type="journal article" date="2022" name="Microbiol. Resour. Announc.">
        <title>Whole-Genome Sequence of Entomortierella parvispora E1425, a Mucoromycotan Fungus Associated with Burkholderiaceae-Related Endosymbiotic Bacteria.</title>
        <authorList>
            <person name="Herlambang A."/>
            <person name="Guo Y."/>
            <person name="Takashima Y."/>
            <person name="Narisawa K."/>
            <person name="Ohta H."/>
            <person name="Nishizawa T."/>
        </authorList>
    </citation>
    <scope>NUCLEOTIDE SEQUENCE</scope>
    <source>
        <strain evidence="2">E1425</strain>
    </source>
</reference>
<accession>A0A9P3HEA4</accession>
<dbReference type="PANTHER" id="PTHR13318">
    <property type="entry name" value="PARTNER OF PAIRED, ISOFORM B-RELATED"/>
    <property type="match status" value="1"/>
</dbReference>
<dbReference type="Gene3D" id="3.80.10.10">
    <property type="entry name" value="Ribonuclease Inhibitor"/>
    <property type="match status" value="2"/>
</dbReference>
<organism evidence="2 3">
    <name type="scientific">Entomortierella parvispora</name>
    <dbReference type="NCBI Taxonomy" id="205924"/>
    <lineage>
        <taxon>Eukaryota</taxon>
        <taxon>Fungi</taxon>
        <taxon>Fungi incertae sedis</taxon>
        <taxon>Mucoromycota</taxon>
        <taxon>Mortierellomycotina</taxon>
        <taxon>Mortierellomycetes</taxon>
        <taxon>Mortierellales</taxon>
        <taxon>Mortierellaceae</taxon>
        <taxon>Entomortierella</taxon>
    </lineage>
</organism>
<keyword evidence="3" id="KW-1185">Reference proteome</keyword>
<feature type="region of interest" description="Disordered" evidence="1">
    <location>
        <begin position="30"/>
        <end position="53"/>
    </location>
</feature>
<evidence type="ECO:0000256" key="1">
    <source>
        <dbReference type="SAM" id="MobiDB-lite"/>
    </source>
</evidence>
<gene>
    <name evidence="2" type="ORF">EMPS_07497</name>
</gene>
<comment type="caution">
    <text evidence="2">The sequence shown here is derived from an EMBL/GenBank/DDBJ whole genome shotgun (WGS) entry which is preliminary data.</text>
</comment>
<dbReference type="InterPro" id="IPR032675">
    <property type="entry name" value="LRR_dom_sf"/>
</dbReference>
<dbReference type="GO" id="GO:0031146">
    <property type="term" value="P:SCF-dependent proteasomal ubiquitin-dependent protein catabolic process"/>
    <property type="evidence" value="ECO:0007669"/>
    <property type="project" value="TreeGrafter"/>
</dbReference>
<feature type="compositionally biased region" description="Low complexity" evidence="1">
    <location>
        <begin position="43"/>
        <end position="53"/>
    </location>
</feature>
<dbReference type="Proteomes" id="UP000827284">
    <property type="component" value="Unassembled WGS sequence"/>
</dbReference>
<dbReference type="SUPFAM" id="SSF52047">
    <property type="entry name" value="RNI-like"/>
    <property type="match status" value="1"/>
</dbReference>